<comment type="caution">
    <text evidence="3">The sequence shown here is derived from an EMBL/GenBank/DDBJ whole genome shotgun (WGS) entry which is preliminary data.</text>
</comment>
<name>A0A7Y1FCW6_PSEVE</name>
<dbReference type="EMBL" id="JAAQWG010000090">
    <property type="protein sequence ID" value="NMY13324.1"/>
    <property type="molecule type" value="Genomic_DNA"/>
</dbReference>
<evidence type="ECO:0000256" key="1">
    <source>
        <dbReference type="SAM" id="Coils"/>
    </source>
</evidence>
<proteinExistence type="predicted"/>
<protein>
    <recommendedName>
        <fullName evidence="5">Lipoprotein</fullName>
    </recommendedName>
</protein>
<dbReference type="AlphaFoldDB" id="A0A7Y1FCW6"/>
<reference evidence="3 4" key="1">
    <citation type="journal article" date="2020" name="Front. Microbiol.">
        <title>Genetic Organization of the aprX-lipA2 Operon Affects the Proteolytic Potential of Pseudomonas Species in Milk.</title>
        <authorList>
            <person name="Maier C."/>
            <person name="Huptas C."/>
            <person name="von Neubeck M."/>
            <person name="Scherer S."/>
            <person name="Wenning M."/>
            <person name="Lucking G."/>
        </authorList>
    </citation>
    <scope>NUCLEOTIDE SEQUENCE [LARGE SCALE GENOMIC DNA]</scope>
    <source>
        <strain evidence="3 4">DSM 16272</strain>
    </source>
</reference>
<accession>A0A7Y1FCW6</accession>
<sequence length="360" mass="40182">MSLFNRKLLATAVLIGSMSLLAGCQEKLEATSMPILKASVQKISKDMDPVEKVKFQEAYETGLNYVYAKNHGGRTPEQNVGAIFTQLMNGVSGQKVDTSAEENTEREFLKLMDGKTASDVIDKKADWEKELATLQAQWQKAQDELAAQRQKQMEENARQQKLEFARQRRLQLTQNIAQLEQNIPKIEAQISEAETLKKPYADAVADYSKVEIKNVSLKTDGARKRFVEFDVVNGSQVQFDRIFFKTIVVAGSDNVVNRDSFENVAGNGVAPGSTYHVSYNISYSSAYKYAPNDLAVNIKILTATDTGKKVAVAESLDDAGWKRWSESNLVGAKNQLEQTQKRIDDFKKQLADMDQQSTSA</sequence>
<dbReference type="RefSeq" id="WP_169886480.1">
    <property type="nucleotide sequence ID" value="NZ_JAAQWG010000090.1"/>
</dbReference>
<evidence type="ECO:0000313" key="3">
    <source>
        <dbReference type="EMBL" id="NMY13324.1"/>
    </source>
</evidence>
<feature type="coiled-coil region" evidence="1">
    <location>
        <begin position="329"/>
        <end position="356"/>
    </location>
</feature>
<gene>
    <name evidence="3" type="ORF">HBO38_33855</name>
</gene>
<dbReference type="PROSITE" id="PS51257">
    <property type="entry name" value="PROKAR_LIPOPROTEIN"/>
    <property type="match status" value="1"/>
</dbReference>
<organism evidence="3 4">
    <name type="scientific">Pseudomonas veronii</name>
    <dbReference type="NCBI Taxonomy" id="76761"/>
    <lineage>
        <taxon>Bacteria</taxon>
        <taxon>Pseudomonadati</taxon>
        <taxon>Pseudomonadota</taxon>
        <taxon>Gammaproteobacteria</taxon>
        <taxon>Pseudomonadales</taxon>
        <taxon>Pseudomonadaceae</taxon>
        <taxon>Pseudomonas</taxon>
    </lineage>
</organism>
<feature type="signal peptide" evidence="2">
    <location>
        <begin position="1"/>
        <end position="22"/>
    </location>
</feature>
<evidence type="ECO:0000256" key="2">
    <source>
        <dbReference type="SAM" id="SignalP"/>
    </source>
</evidence>
<evidence type="ECO:0000313" key="4">
    <source>
        <dbReference type="Proteomes" id="UP000537729"/>
    </source>
</evidence>
<feature type="chain" id="PRO_5030967887" description="Lipoprotein" evidence="2">
    <location>
        <begin position="23"/>
        <end position="360"/>
    </location>
</feature>
<evidence type="ECO:0008006" key="5">
    <source>
        <dbReference type="Google" id="ProtNLM"/>
    </source>
</evidence>
<feature type="coiled-coil region" evidence="1">
    <location>
        <begin position="117"/>
        <end position="196"/>
    </location>
</feature>
<dbReference type="Proteomes" id="UP000537729">
    <property type="component" value="Unassembled WGS sequence"/>
</dbReference>
<keyword evidence="1" id="KW-0175">Coiled coil</keyword>
<keyword evidence="2" id="KW-0732">Signal</keyword>